<gene>
    <name evidence="1" type="ORF">FHX42_003373</name>
</gene>
<evidence type="ECO:0000313" key="1">
    <source>
        <dbReference type="EMBL" id="MBA8826007.1"/>
    </source>
</evidence>
<dbReference type="RefSeq" id="WP_182545236.1">
    <property type="nucleotide sequence ID" value="NZ_JACGWZ010000004.1"/>
</dbReference>
<name>A0A839E2M7_9PSEU</name>
<keyword evidence="2" id="KW-1185">Reference proteome</keyword>
<organism evidence="1 2">
    <name type="scientific">Halosaccharopolyspora lacisalsi</name>
    <dbReference type="NCBI Taxonomy" id="1000566"/>
    <lineage>
        <taxon>Bacteria</taxon>
        <taxon>Bacillati</taxon>
        <taxon>Actinomycetota</taxon>
        <taxon>Actinomycetes</taxon>
        <taxon>Pseudonocardiales</taxon>
        <taxon>Pseudonocardiaceae</taxon>
        <taxon>Halosaccharopolyspora</taxon>
    </lineage>
</organism>
<dbReference type="EMBL" id="JACGWZ010000004">
    <property type="protein sequence ID" value="MBA8826007.1"/>
    <property type="molecule type" value="Genomic_DNA"/>
</dbReference>
<dbReference type="AlphaFoldDB" id="A0A839E2M7"/>
<protein>
    <submittedName>
        <fullName evidence="1">Uncharacterized protein</fullName>
    </submittedName>
</protein>
<accession>A0A839E2M7</accession>
<sequence length="114" mass="12498">MSETQDDSDRTGSWQRLSEALSAVAAAWREAGASQIHPAPEDTSAIHQLRRSQAQELARTGYEAAEALTGLATVLAGQEGAAQVWETAHQSQRESWRRWRVAMDAEVPDENTPP</sequence>
<dbReference type="Proteomes" id="UP000569329">
    <property type="component" value="Unassembled WGS sequence"/>
</dbReference>
<comment type="caution">
    <text evidence="1">The sequence shown here is derived from an EMBL/GenBank/DDBJ whole genome shotgun (WGS) entry which is preliminary data.</text>
</comment>
<evidence type="ECO:0000313" key="2">
    <source>
        <dbReference type="Proteomes" id="UP000569329"/>
    </source>
</evidence>
<proteinExistence type="predicted"/>
<reference evidence="1 2" key="1">
    <citation type="submission" date="2020-07" db="EMBL/GenBank/DDBJ databases">
        <title>Sequencing the genomes of 1000 actinobacteria strains.</title>
        <authorList>
            <person name="Klenk H.-P."/>
        </authorList>
    </citation>
    <scope>NUCLEOTIDE SEQUENCE [LARGE SCALE GENOMIC DNA]</scope>
    <source>
        <strain evidence="1 2">DSM 45975</strain>
    </source>
</reference>